<keyword evidence="4" id="KW-0547">Nucleotide-binding</keyword>
<dbReference type="RefSeq" id="WP_156228187.1">
    <property type="nucleotide sequence ID" value="NZ_CP046453.1"/>
</dbReference>
<evidence type="ECO:0000256" key="3">
    <source>
        <dbReference type="ARBA" id="ARBA00022475"/>
    </source>
</evidence>
<dbReference type="PANTHER" id="PTHR42711:SF16">
    <property type="entry name" value="ABC TRANSPORTER ATP-BINDING PROTEIN"/>
    <property type="match status" value="1"/>
</dbReference>
<dbReference type="InterPro" id="IPR003593">
    <property type="entry name" value="AAA+_ATPase"/>
</dbReference>
<dbReference type="GO" id="GO:0005524">
    <property type="term" value="F:ATP binding"/>
    <property type="evidence" value="ECO:0007669"/>
    <property type="project" value="UniProtKB-KW"/>
</dbReference>
<evidence type="ECO:0000256" key="2">
    <source>
        <dbReference type="ARBA" id="ARBA00022448"/>
    </source>
</evidence>
<dbReference type="GO" id="GO:0055085">
    <property type="term" value="P:transmembrane transport"/>
    <property type="evidence" value="ECO:0007669"/>
    <property type="project" value="UniProtKB-ARBA"/>
</dbReference>
<keyword evidence="2" id="KW-0813">Transport</keyword>
<keyword evidence="6" id="KW-1278">Translocase</keyword>
<keyword evidence="3" id="KW-1003">Cell membrane</keyword>
<dbReference type="SMART" id="SM00382">
    <property type="entry name" value="AAA"/>
    <property type="match status" value="1"/>
</dbReference>
<dbReference type="PANTHER" id="PTHR42711">
    <property type="entry name" value="ABC TRANSPORTER ATP-BINDING PROTEIN"/>
    <property type="match status" value="1"/>
</dbReference>
<dbReference type="GO" id="GO:0016887">
    <property type="term" value="F:ATP hydrolysis activity"/>
    <property type="evidence" value="ECO:0007669"/>
    <property type="project" value="InterPro"/>
</dbReference>
<dbReference type="GO" id="GO:0046677">
    <property type="term" value="P:response to antibiotic"/>
    <property type="evidence" value="ECO:0007669"/>
    <property type="project" value="UniProtKB-KW"/>
</dbReference>
<dbReference type="EC" id="3.6.3.-" evidence="10"/>
<organism evidence="10 11">
    <name type="scientific">Corynebacterium comes</name>
    <dbReference type="NCBI Taxonomy" id="2675218"/>
    <lineage>
        <taxon>Bacteria</taxon>
        <taxon>Bacillati</taxon>
        <taxon>Actinomycetota</taxon>
        <taxon>Actinomycetes</taxon>
        <taxon>Mycobacteriales</taxon>
        <taxon>Corynebacteriaceae</taxon>
        <taxon>Corynebacterium</taxon>
    </lineage>
</organism>
<sequence length="323" mass="34502">MSATFDGAPGREVGPALKLESVVKTFGATTAVNGLSLTARRGEVFALLGPNGAGKTTTIEMCEGFLRPTSGEIRVLGLDPVTRPDEVRRRIGIMLQGGGSYSGIRVAEMLRLAAAYNDNPHDPEWLIDVLGLDGVRNTTWRRLSGGQQQRLSLALAIIGRPELIFLDEPTAGLDAQSRLAVWELIDALRTDGVTVILTTHLMDEAEALADHIVIMDKGSVVAQGTPAELTATGETTARVTFETDSPLDLELAGSRLTDLCPDAPGIEAIRPLHYCIPTPATPVLVAALAGAAADQDVLVRRLDVDHRNLEEVFLDITGRSLRS</sequence>
<dbReference type="InterPro" id="IPR050763">
    <property type="entry name" value="ABC_transporter_ATP-binding"/>
</dbReference>
<evidence type="ECO:0000256" key="8">
    <source>
        <dbReference type="ARBA" id="ARBA00023251"/>
    </source>
</evidence>
<dbReference type="PROSITE" id="PS00211">
    <property type="entry name" value="ABC_TRANSPORTER_1"/>
    <property type="match status" value="1"/>
</dbReference>
<evidence type="ECO:0000256" key="7">
    <source>
        <dbReference type="ARBA" id="ARBA00023136"/>
    </source>
</evidence>
<evidence type="ECO:0000256" key="6">
    <source>
        <dbReference type="ARBA" id="ARBA00022967"/>
    </source>
</evidence>
<evidence type="ECO:0000256" key="1">
    <source>
        <dbReference type="ARBA" id="ARBA00004202"/>
    </source>
</evidence>
<evidence type="ECO:0000259" key="9">
    <source>
        <dbReference type="PROSITE" id="PS50893"/>
    </source>
</evidence>
<accession>A0A6B8VH82</accession>
<dbReference type="PROSITE" id="PS50893">
    <property type="entry name" value="ABC_TRANSPORTER_2"/>
    <property type="match status" value="1"/>
</dbReference>
<keyword evidence="10" id="KW-0378">Hydrolase</keyword>
<keyword evidence="7" id="KW-0472">Membrane</keyword>
<dbReference type="GO" id="GO:0005886">
    <property type="term" value="C:plasma membrane"/>
    <property type="evidence" value="ECO:0007669"/>
    <property type="project" value="UniProtKB-SubCell"/>
</dbReference>
<evidence type="ECO:0000313" key="11">
    <source>
        <dbReference type="Proteomes" id="UP000425178"/>
    </source>
</evidence>
<dbReference type="InterPro" id="IPR017871">
    <property type="entry name" value="ABC_transporter-like_CS"/>
</dbReference>
<gene>
    <name evidence="10" type="primary">drrA1</name>
    <name evidence="10" type="ORF">CETAM_06955</name>
</gene>
<dbReference type="SUPFAM" id="SSF52540">
    <property type="entry name" value="P-loop containing nucleoside triphosphate hydrolases"/>
    <property type="match status" value="1"/>
</dbReference>
<dbReference type="FunFam" id="3.40.50.300:FF:000589">
    <property type="entry name" value="ABC transporter, ATP-binding subunit"/>
    <property type="match status" value="1"/>
</dbReference>
<keyword evidence="5 10" id="KW-0067">ATP-binding</keyword>
<dbReference type="CDD" id="cd03230">
    <property type="entry name" value="ABC_DR_subfamily_A"/>
    <property type="match status" value="1"/>
</dbReference>
<dbReference type="EMBL" id="CP046453">
    <property type="protein sequence ID" value="QGU04652.1"/>
    <property type="molecule type" value="Genomic_DNA"/>
</dbReference>
<keyword evidence="8" id="KW-0046">Antibiotic resistance</keyword>
<dbReference type="InterPro" id="IPR003439">
    <property type="entry name" value="ABC_transporter-like_ATP-bd"/>
</dbReference>
<proteinExistence type="predicted"/>
<reference evidence="10 11" key="1">
    <citation type="journal article" date="2021" name="Int. J. Syst. Evol. Microbiol.">
        <title>Classification of three corynebacterial strains isolated from a small paddock in North Rhine-Westphalia: proposal of &lt;i&gt;Corynebacterium kalinowskii&lt;/i&gt; sp. nov., &lt;i&gt;Corynebacterium comes&lt;/i&gt; sp. nov. and &lt;i&gt;Corynebacterium occultum&lt;/i&gt; sp. nov.</title>
        <authorList>
            <person name="Schaffert L."/>
            <person name="Ruwe M."/>
            <person name="Milse J."/>
            <person name="Hanuschka K."/>
            <person name="Ortseifen V."/>
            <person name="Droste J."/>
            <person name="Brandt D."/>
            <person name="Schl L."/>
            <person name="Kutter Y."/>
            <person name="Vinke S."/>
            <person name="Vieh P."/>
            <person name="Jacob L."/>
            <person name="L N.C."/>
            <person name="Schulte-Berndt E."/>
            <person name="Hain C."/>
            <person name="Linder M."/>
            <person name="Schmidt P."/>
            <person name="Wollenschl L."/>
            <person name="Luttermann T."/>
            <person name="Thieme E."/>
            <person name="Hassa J."/>
            <person name="Haak M."/>
            <person name="Wittchen M."/>
            <person name="Mentz A."/>
            <person name="Persicke M."/>
            <person name="Busche T."/>
            <person name="R C."/>
        </authorList>
    </citation>
    <scope>NUCLEOTIDE SEQUENCE [LARGE SCALE GENOMIC DNA]</scope>
    <source>
        <strain evidence="10 11">2019</strain>
    </source>
</reference>
<evidence type="ECO:0000256" key="5">
    <source>
        <dbReference type="ARBA" id="ARBA00022840"/>
    </source>
</evidence>
<comment type="subcellular location">
    <subcellularLocation>
        <location evidence="1">Cell membrane</location>
        <topology evidence="1">Peripheral membrane protein</topology>
    </subcellularLocation>
</comment>
<dbReference type="Pfam" id="PF00005">
    <property type="entry name" value="ABC_tran"/>
    <property type="match status" value="1"/>
</dbReference>
<dbReference type="KEGG" id="ccoe:CETAM_06955"/>
<name>A0A6B8VH82_9CORY</name>
<keyword evidence="11" id="KW-1185">Reference proteome</keyword>
<evidence type="ECO:0000256" key="4">
    <source>
        <dbReference type="ARBA" id="ARBA00022741"/>
    </source>
</evidence>
<feature type="domain" description="ABC transporter" evidence="9">
    <location>
        <begin position="17"/>
        <end position="242"/>
    </location>
</feature>
<dbReference type="Gene3D" id="3.40.50.300">
    <property type="entry name" value="P-loop containing nucleotide triphosphate hydrolases"/>
    <property type="match status" value="1"/>
</dbReference>
<evidence type="ECO:0000313" key="10">
    <source>
        <dbReference type="EMBL" id="QGU04652.1"/>
    </source>
</evidence>
<protein>
    <submittedName>
        <fullName evidence="10">Daunorubicin/doxorubicin resistance ATP-binding protein DrrA</fullName>
        <ecNumber evidence="10">3.6.3.-</ecNumber>
    </submittedName>
</protein>
<dbReference type="AlphaFoldDB" id="A0A6B8VH82"/>
<dbReference type="InterPro" id="IPR027417">
    <property type="entry name" value="P-loop_NTPase"/>
</dbReference>
<dbReference type="Proteomes" id="UP000425178">
    <property type="component" value="Chromosome"/>
</dbReference>